<dbReference type="NCBIfam" id="NF003958">
    <property type="entry name" value="PRK05454.2-1"/>
    <property type="match status" value="1"/>
</dbReference>
<organism evidence="14 15">
    <name type="scientific">Alteromonas aestuariivivens</name>
    <dbReference type="NCBI Taxonomy" id="1938339"/>
    <lineage>
        <taxon>Bacteria</taxon>
        <taxon>Pseudomonadati</taxon>
        <taxon>Pseudomonadota</taxon>
        <taxon>Gammaproteobacteria</taxon>
        <taxon>Alteromonadales</taxon>
        <taxon>Alteromonadaceae</taxon>
        <taxon>Alteromonas/Salinimonas group</taxon>
        <taxon>Alteromonas</taxon>
    </lineage>
</organism>
<evidence type="ECO:0000256" key="1">
    <source>
        <dbReference type="ARBA" id="ARBA00004429"/>
    </source>
</evidence>
<feature type="domain" description="Glycosyltransferase 2-like" evidence="13">
    <location>
        <begin position="219"/>
        <end position="407"/>
    </location>
</feature>
<keyword evidence="5" id="KW-1003">Cell membrane</keyword>
<evidence type="ECO:0000256" key="5">
    <source>
        <dbReference type="ARBA" id="ARBA00022475"/>
    </source>
</evidence>
<keyword evidence="15" id="KW-1185">Reference proteome</keyword>
<dbReference type="PANTHER" id="PTHR43867:SF5">
    <property type="entry name" value="GLUCANS BIOSYNTHESIS GLUCOSYLTRANSFERASE H"/>
    <property type="match status" value="1"/>
</dbReference>
<dbReference type="GO" id="GO:0005886">
    <property type="term" value="C:plasma membrane"/>
    <property type="evidence" value="ECO:0007669"/>
    <property type="project" value="UniProtKB-SubCell"/>
</dbReference>
<evidence type="ECO:0000313" key="14">
    <source>
        <dbReference type="EMBL" id="RDV24865.1"/>
    </source>
</evidence>
<feature type="transmembrane region" description="Helical" evidence="12">
    <location>
        <begin position="559"/>
        <end position="578"/>
    </location>
</feature>
<keyword evidence="11 12" id="KW-0472">Membrane</keyword>
<sequence length="654" mass="73740">MSINRNSAPIIPVARHSVPAPASKMTAVGERARLFFMALLAVPTAGLAGWSLYEIFRPNGLTELEIAQLGLCLMLFSWLSMAFWTAVVGFVFQLLNIDPLSLRRTLAKSDVEAPVQQRHAIVMPVYNEDTQRIMVGFEACVREIMASAYRGQFDFFMLSDTRDAELAEAELKAWQRLTNRLGDYASQVFYRRREQNTGRKVGNLTDFCQRWGAHYESMIVLDADSVMSGERMLDLAKRIEANPDTALIQTIPMPVRQDTFFGRFVQFAAHLYSPMLATGLSFWQTDSANYWGHNAIVRIQPFMQHCGLPTLDGRAPFGGEILSHDFVEAALLRRAGWQCFLLTDTDGSYEEVPSNLVDYAVRDRRWVQGNIQHLGLLGVKGLKTTSRMHFLFGAFAYISSLILFVMLALGTVDALIRASTVPQFFTSEYQLFPTWQIARQDMMVVTMWGTAALLFMPKLLGIVLALIQRRQEFGGTFALLKGALVEVLMAVLIAPLMMFYHSFFVISVFIGHQVKWEAQAREGRMVPWTVALKRTRIMSCLAVAWGVTTWYYTPSLFMWLLPVLLGMTLAAPLICLSSSKMLGVWSKRAGIFVIGQEIREDMALKRVRVGMKNFALGHQQAIVPALPQENWHPMQIQELNQQPLPMRPLAVPAA</sequence>
<feature type="transmembrane region" description="Helical" evidence="12">
    <location>
        <begin position="73"/>
        <end position="95"/>
    </location>
</feature>
<keyword evidence="10 12" id="KW-1133">Transmembrane helix</keyword>
<name>A0A3D8M5Q4_9ALTE</name>
<proteinExistence type="inferred from homology"/>
<comment type="similarity">
    <text evidence="3">Belongs to the glycosyltransferase 2 family. OpgH subfamily.</text>
</comment>
<gene>
    <name evidence="14" type="ORF">DXV75_12395</name>
</gene>
<evidence type="ECO:0000256" key="12">
    <source>
        <dbReference type="SAM" id="Phobius"/>
    </source>
</evidence>
<comment type="subcellular location">
    <subcellularLocation>
        <location evidence="1">Cell inner membrane</location>
        <topology evidence="1">Multi-pass membrane protein</topology>
    </subcellularLocation>
</comment>
<evidence type="ECO:0000256" key="11">
    <source>
        <dbReference type="ARBA" id="ARBA00023136"/>
    </source>
</evidence>
<keyword evidence="9 12" id="KW-0812">Transmembrane</keyword>
<dbReference type="EMBL" id="QRHA01000008">
    <property type="protein sequence ID" value="RDV24865.1"/>
    <property type="molecule type" value="Genomic_DNA"/>
</dbReference>
<dbReference type="RefSeq" id="WP_115593735.1">
    <property type="nucleotide sequence ID" value="NZ_QRHA01000008.1"/>
</dbReference>
<keyword evidence="8 14" id="KW-0808">Transferase</keyword>
<evidence type="ECO:0000256" key="3">
    <source>
        <dbReference type="ARBA" id="ARBA00009337"/>
    </source>
</evidence>
<evidence type="ECO:0000256" key="2">
    <source>
        <dbReference type="ARBA" id="ARBA00005001"/>
    </source>
</evidence>
<evidence type="ECO:0000313" key="15">
    <source>
        <dbReference type="Proteomes" id="UP000256561"/>
    </source>
</evidence>
<feature type="transmembrane region" description="Helical" evidence="12">
    <location>
        <begin position="487"/>
        <end position="514"/>
    </location>
</feature>
<evidence type="ECO:0000256" key="10">
    <source>
        <dbReference type="ARBA" id="ARBA00022989"/>
    </source>
</evidence>
<evidence type="ECO:0000256" key="4">
    <source>
        <dbReference type="ARBA" id="ARBA00020585"/>
    </source>
</evidence>
<feature type="transmembrane region" description="Helical" evidence="12">
    <location>
        <begin position="444"/>
        <end position="467"/>
    </location>
</feature>
<dbReference type="InterPro" id="IPR029044">
    <property type="entry name" value="Nucleotide-diphossugar_trans"/>
</dbReference>
<keyword evidence="6" id="KW-0997">Cell inner membrane</keyword>
<dbReference type="GO" id="GO:0016758">
    <property type="term" value="F:hexosyltransferase activity"/>
    <property type="evidence" value="ECO:0007669"/>
    <property type="project" value="TreeGrafter"/>
</dbReference>
<comment type="caution">
    <text evidence="14">The sequence shown here is derived from an EMBL/GenBank/DDBJ whole genome shotgun (WGS) entry which is preliminary data.</text>
</comment>
<accession>A0A3D8M5Q4</accession>
<evidence type="ECO:0000256" key="9">
    <source>
        <dbReference type="ARBA" id="ARBA00022692"/>
    </source>
</evidence>
<feature type="transmembrane region" description="Helical" evidence="12">
    <location>
        <begin position="34"/>
        <end position="53"/>
    </location>
</feature>
<evidence type="ECO:0000259" key="13">
    <source>
        <dbReference type="Pfam" id="PF13632"/>
    </source>
</evidence>
<dbReference type="AlphaFoldDB" id="A0A3D8M5Q4"/>
<comment type="pathway">
    <text evidence="2">Glycan metabolism; osmoregulated periplasmic glucan (OPG) biosynthesis.</text>
</comment>
<dbReference type="InterPro" id="IPR050321">
    <property type="entry name" value="Glycosyltr_2/OpgH_subfam"/>
</dbReference>
<dbReference type="PANTHER" id="PTHR43867">
    <property type="entry name" value="CELLULOSE SYNTHASE CATALYTIC SUBUNIT A [UDP-FORMING]"/>
    <property type="match status" value="1"/>
</dbReference>
<keyword evidence="7" id="KW-0328">Glycosyltransferase</keyword>
<dbReference type="Proteomes" id="UP000256561">
    <property type="component" value="Unassembled WGS sequence"/>
</dbReference>
<dbReference type="SUPFAM" id="SSF53448">
    <property type="entry name" value="Nucleotide-diphospho-sugar transferases"/>
    <property type="match status" value="1"/>
</dbReference>
<protein>
    <recommendedName>
        <fullName evidence="4">Glucans biosynthesis glucosyltransferase H</fullName>
    </recommendedName>
</protein>
<dbReference type="NCBIfam" id="NF003962">
    <property type="entry name" value="PRK05454.2-5"/>
    <property type="match status" value="1"/>
</dbReference>
<evidence type="ECO:0000256" key="6">
    <source>
        <dbReference type="ARBA" id="ARBA00022519"/>
    </source>
</evidence>
<reference evidence="15" key="1">
    <citation type="submission" date="2018-08" db="EMBL/GenBank/DDBJ databases">
        <authorList>
            <person name="Zhang J."/>
            <person name="Du Z.-J."/>
        </authorList>
    </citation>
    <scope>NUCLEOTIDE SEQUENCE [LARGE SCALE GENOMIC DNA]</scope>
    <source>
        <strain evidence="15">KCTC 52655</strain>
    </source>
</reference>
<evidence type="ECO:0000256" key="7">
    <source>
        <dbReference type="ARBA" id="ARBA00022676"/>
    </source>
</evidence>
<dbReference type="InterPro" id="IPR001173">
    <property type="entry name" value="Glyco_trans_2-like"/>
</dbReference>
<dbReference type="Gene3D" id="3.90.550.10">
    <property type="entry name" value="Spore Coat Polysaccharide Biosynthesis Protein SpsA, Chain A"/>
    <property type="match status" value="1"/>
</dbReference>
<evidence type="ECO:0000256" key="8">
    <source>
        <dbReference type="ARBA" id="ARBA00022679"/>
    </source>
</evidence>
<feature type="transmembrane region" description="Helical" evidence="12">
    <location>
        <begin position="390"/>
        <end position="409"/>
    </location>
</feature>
<dbReference type="OrthoDB" id="9775281at2"/>
<dbReference type="Pfam" id="PF13632">
    <property type="entry name" value="Glyco_trans_2_3"/>
    <property type="match status" value="1"/>
</dbReference>